<dbReference type="RefSeq" id="WP_092832146.1">
    <property type="nucleotide sequence ID" value="NZ_FNJL01000002.1"/>
</dbReference>
<dbReference type="Pfam" id="PF12244">
    <property type="entry name" value="DUF3606"/>
    <property type="match status" value="1"/>
</dbReference>
<dbReference type="Proteomes" id="UP000199317">
    <property type="component" value="Unassembled WGS sequence"/>
</dbReference>
<keyword evidence="3" id="KW-1185">Reference proteome</keyword>
<dbReference type="EMBL" id="FNJL01000002">
    <property type="protein sequence ID" value="SDO68910.1"/>
    <property type="molecule type" value="Genomic_DNA"/>
</dbReference>
<protein>
    <recommendedName>
        <fullName evidence="4">DUF3606 domain-containing protein</fullName>
    </recommendedName>
</protein>
<name>A0A1H0LM12_9BURK</name>
<proteinExistence type="predicted"/>
<evidence type="ECO:0000313" key="3">
    <source>
        <dbReference type="Proteomes" id="UP000199317"/>
    </source>
</evidence>
<dbReference type="OrthoDB" id="8859054at2"/>
<feature type="compositionally biased region" description="Basic and acidic residues" evidence="1">
    <location>
        <begin position="58"/>
        <end position="71"/>
    </location>
</feature>
<evidence type="ECO:0008006" key="4">
    <source>
        <dbReference type="Google" id="ProtNLM"/>
    </source>
</evidence>
<sequence>MQSSAAKPDLVNLEDPDSVARWVKELDTTESQLRDAVAQVGTKGADVEMHLKGARSSTNEDRMKQAPPRER</sequence>
<feature type="region of interest" description="Disordered" evidence="1">
    <location>
        <begin position="44"/>
        <end position="71"/>
    </location>
</feature>
<dbReference type="InterPro" id="IPR022037">
    <property type="entry name" value="DUF3606"/>
</dbReference>
<organism evidence="2 3">
    <name type="scientific">Paracidovorax cattleyae</name>
    <dbReference type="NCBI Taxonomy" id="80868"/>
    <lineage>
        <taxon>Bacteria</taxon>
        <taxon>Pseudomonadati</taxon>
        <taxon>Pseudomonadota</taxon>
        <taxon>Betaproteobacteria</taxon>
        <taxon>Burkholderiales</taxon>
        <taxon>Comamonadaceae</taxon>
        <taxon>Paracidovorax</taxon>
    </lineage>
</organism>
<gene>
    <name evidence="2" type="ORF">SAMN04489708_102233</name>
</gene>
<accession>A0A1H0LM12</accession>
<evidence type="ECO:0000313" key="2">
    <source>
        <dbReference type="EMBL" id="SDO68910.1"/>
    </source>
</evidence>
<dbReference type="AlphaFoldDB" id="A0A1H0LM12"/>
<evidence type="ECO:0000256" key="1">
    <source>
        <dbReference type="SAM" id="MobiDB-lite"/>
    </source>
</evidence>
<reference evidence="3" key="1">
    <citation type="submission" date="2016-10" db="EMBL/GenBank/DDBJ databases">
        <authorList>
            <person name="Varghese N."/>
            <person name="Submissions S."/>
        </authorList>
    </citation>
    <scope>NUCLEOTIDE SEQUENCE [LARGE SCALE GENOMIC DNA]</scope>
    <source>
        <strain evidence="3">DSM 17101</strain>
    </source>
</reference>